<evidence type="ECO:0000313" key="3">
    <source>
        <dbReference type="Proteomes" id="UP000245793"/>
    </source>
</evidence>
<organism evidence="2 3">
    <name type="scientific">Ezakiella coagulans</name>
    <dbReference type="NCBI Taxonomy" id="46507"/>
    <lineage>
        <taxon>Bacteria</taxon>
        <taxon>Bacillati</taxon>
        <taxon>Bacillota</taxon>
        <taxon>Tissierellia</taxon>
        <taxon>Ezakiella</taxon>
    </lineage>
</organism>
<dbReference type="RefSeq" id="WP_116480403.1">
    <property type="nucleotide sequence ID" value="NZ_JBKYKF010000049.1"/>
</dbReference>
<evidence type="ECO:0000313" key="2">
    <source>
        <dbReference type="EMBL" id="PVY93934.1"/>
    </source>
</evidence>
<evidence type="ECO:0000259" key="1">
    <source>
        <dbReference type="Pfam" id="PF13482"/>
    </source>
</evidence>
<sequence length="293" mass="34751">MIDIINYEDTFKLSIYNRADDIYLDIETTGLKRNSDYAWVIGAAFVRENKIESKQIFIKSKDDEKESLLYLNELLKNKQRIVTFNGNIFDIPFLNERANTYGISLNFPQDKYDLYELIRKHNKFLMIKRINLKTAEKFMRIERNDPLAGKETLSLYKTYVETGYDYLKKSLLNHNYYDIKNLPPLMNVNAVIKNYNTLYDTRFIINDFYIVGNSIVTELISKRPIPKVCIFDGDISIQGNMNFLQIQFTLQKAMKDGIELLYFGDTKKVVKWERIYYTILRERIEETIKKYGI</sequence>
<dbReference type="Pfam" id="PF13482">
    <property type="entry name" value="RNase_H_2"/>
    <property type="match status" value="1"/>
</dbReference>
<feature type="domain" description="YprB ribonuclease H-like" evidence="1">
    <location>
        <begin position="22"/>
        <end position="187"/>
    </location>
</feature>
<dbReference type="InterPro" id="IPR038720">
    <property type="entry name" value="YprB_RNase_H-like_dom"/>
</dbReference>
<dbReference type="EMBL" id="QEKV01000008">
    <property type="protein sequence ID" value="PVY93934.1"/>
    <property type="molecule type" value="Genomic_DNA"/>
</dbReference>
<dbReference type="InterPro" id="IPR012337">
    <property type="entry name" value="RNaseH-like_sf"/>
</dbReference>
<protein>
    <submittedName>
        <fullName evidence="2">RNase H superfamily protein</fullName>
    </submittedName>
</protein>
<gene>
    <name evidence="2" type="ORF">C7381_10869</name>
</gene>
<proteinExistence type="predicted"/>
<dbReference type="SUPFAM" id="SSF53098">
    <property type="entry name" value="Ribonuclease H-like"/>
    <property type="match status" value="1"/>
</dbReference>
<dbReference type="Proteomes" id="UP000245793">
    <property type="component" value="Unassembled WGS sequence"/>
</dbReference>
<accession>A0A2U1E1U5</accession>
<reference evidence="2 3" key="1">
    <citation type="submission" date="2018-04" db="EMBL/GenBank/DDBJ databases">
        <title>Genomic Encyclopedia of Type Strains, Phase IV (KMG-IV): sequencing the most valuable type-strain genomes for metagenomic binning, comparative biology and taxonomic classification.</title>
        <authorList>
            <person name="Goeker M."/>
        </authorList>
    </citation>
    <scope>NUCLEOTIDE SEQUENCE [LARGE SCALE GENOMIC DNA]</scope>
    <source>
        <strain evidence="2 3">DSM 20705</strain>
    </source>
</reference>
<dbReference type="InterPro" id="IPR036397">
    <property type="entry name" value="RNaseH_sf"/>
</dbReference>
<dbReference type="PANTHER" id="PTHR38462:SF1">
    <property type="entry name" value="YPRB RIBONUCLEASE H-LIKE DOMAIN-CONTAINING PROTEIN"/>
    <property type="match status" value="1"/>
</dbReference>
<name>A0A2U1E1U5_9FIRM</name>
<dbReference type="AlphaFoldDB" id="A0A2U1E1U5"/>
<keyword evidence="3" id="KW-1185">Reference proteome</keyword>
<dbReference type="PANTHER" id="PTHR38462">
    <property type="entry name" value="EXONUCLEASE-LIKE PROTEIN"/>
    <property type="match status" value="1"/>
</dbReference>
<dbReference type="Gene3D" id="3.30.420.10">
    <property type="entry name" value="Ribonuclease H-like superfamily/Ribonuclease H"/>
    <property type="match status" value="1"/>
</dbReference>
<comment type="caution">
    <text evidence="2">The sequence shown here is derived from an EMBL/GenBank/DDBJ whole genome shotgun (WGS) entry which is preliminary data.</text>
</comment>
<dbReference type="GO" id="GO:0003676">
    <property type="term" value="F:nucleic acid binding"/>
    <property type="evidence" value="ECO:0007669"/>
    <property type="project" value="InterPro"/>
</dbReference>